<evidence type="ECO:0000256" key="1">
    <source>
        <dbReference type="SAM" id="SignalP"/>
    </source>
</evidence>
<evidence type="ECO:0000313" key="3">
    <source>
        <dbReference type="Proteomes" id="UP000765802"/>
    </source>
</evidence>
<sequence>MTRLLSLLLLLVTCSPAFSQDQIYKKRGEVIRAKITEIGVSEIKYKLFDEPNGPVYVIEKAHLLKIVYENGRTEAFKTSLKDPELYEGQSKQALKFNFLSPLFGHTWLAYERSHKPGRSMELSLSVIGLGKDISSEDYYYDPVTNTSHSYRRGSAGGALGFGYKFIKTPDFISNGSIRYAHLLQGSYVKPVVYAGVYRENAIIDKGNTTTKEKKTIVYGTMMIELGKQWVIDNKILLDMFFGIGYSIDNIRDLNYQYSHSDEYSAWHYTHAKIGKSPGLAINTGFKIGLLLGQEKSSPSKSSSR</sequence>
<dbReference type="Proteomes" id="UP000765802">
    <property type="component" value="Unassembled WGS sequence"/>
</dbReference>
<accession>A0ABR7M3M2</accession>
<keyword evidence="3" id="KW-1185">Reference proteome</keyword>
<evidence type="ECO:0000313" key="2">
    <source>
        <dbReference type="EMBL" id="MBC6489340.1"/>
    </source>
</evidence>
<proteinExistence type="predicted"/>
<gene>
    <name evidence="2" type="ORF">BC349_00035</name>
</gene>
<dbReference type="EMBL" id="MBUA01000001">
    <property type="protein sequence ID" value="MBC6489340.1"/>
    <property type="molecule type" value="Genomic_DNA"/>
</dbReference>
<comment type="caution">
    <text evidence="2">The sequence shown here is derived from an EMBL/GenBank/DDBJ whole genome shotgun (WGS) entry which is preliminary data.</text>
</comment>
<protein>
    <recommendedName>
        <fullName evidence="4">Outer membrane protein beta-barrel domain-containing protein</fullName>
    </recommendedName>
</protein>
<dbReference type="RefSeq" id="WP_187254706.1">
    <property type="nucleotide sequence ID" value="NZ_JBHULF010000006.1"/>
</dbReference>
<feature type="chain" id="PRO_5045321188" description="Outer membrane protein beta-barrel domain-containing protein" evidence="1">
    <location>
        <begin position="20"/>
        <end position="304"/>
    </location>
</feature>
<name>A0ABR7M3M2_9BACT</name>
<organism evidence="2 3">
    <name type="scientific">Flavihumibacter stibioxidans</name>
    <dbReference type="NCBI Taxonomy" id="1834163"/>
    <lineage>
        <taxon>Bacteria</taxon>
        <taxon>Pseudomonadati</taxon>
        <taxon>Bacteroidota</taxon>
        <taxon>Chitinophagia</taxon>
        <taxon>Chitinophagales</taxon>
        <taxon>Chitinophagaceae</taxon>
        <taxon>Flavihumibacter</taxon>
    </lineage>
</organism>
<evidence type="ECO:0008006" key="4">
    <source>
        <dbReference type="Google" id="ProtNLM"/>
    </source>
</evidence>
<keyword evidence="1" id="KW-0732">Signal</keyword>
<feature type="signal peptide" evidence="1">
    <location>
        <begin position="1"/>
        <end position="19"/>
    </location>
</feature>
<reference evidence="2 3" key="1">
    <citation type="submission" date="2016-07" db="EMBL/GenBank/DDBJ databases">
        <title>Genome analysis of Flavihumibacter stibioxidans YS-17.</title>
        <authorList>
            <person name="Shi K."/>
            <person name="Han Y."/>
            <person name="Wang G."/>
        </authorList>
    </citation>
    <scope>NUCLEOTIDE SEQUENCE [LARGE SCALE GENOMIC DNA]</scope>
    <source>
        <strain evidence="2 3">YS-17</strain>
    </source>
</reference>